<accession>A0ABQ9WWS3</accession>
<dbReference type="EMBL" id="JARBJD010000320">
    <property type="protein sequence ID" value="KAK2943971.1"/>
    <property type="molecule type" value="Genomic_DNA"/>
</dbReference>
<dbReference type="Proteomes" id="UP001281761">
    <property type="component" value="Unassembled WGS sequence"/>
</dbReference>
<name>A0ABQ9WWS3_9EUKA</name>
<gene>
    <name evidence="1" type="ORF">BLNAU_21117</name>
</gene>
<evidence type="ECO:0000313" key="1">
    <source>
        <dbReference type="EMBL" id="KAK2943971.1"/>
    </source>
</evidence>
<proteinExistence type="predicted"/>
<organism evidence="1 2">
    <name type="scientific">Blattamonas nauphoetae</name>
    <dbReference type="NCBI Taxonomy" id="2049346"/>
    <lineage>
        <taxon>Eukaryota</taxon>
        <taxon>Metamonada</taxon>
        <taxon>Preaxostyla</taxon>
        <taxon>Oxymonadida</taxon>
        <taxon>Blattamonas</taxon>
    </lineage>
</organism>
<sequence length="339" mass="39278">MSSRIKSTNSAFETWDGQIPQSKLDSLRLFDDLVMMVKEGRHLDETEQQKAVCLLKEVTPSDHHPARNITSQLPTTDDDARKTLLDSISILLTCSSRQVVYAAISLLDEWIRWFPIEVRFWFVKTDQHIHLMNVLQPHAVTFEDNHSFHNALVSIMTRLLFFGATGGILHRSSVIQESTSTICEIVFNKVLVPSQTYLRFLCQQRISHLSVEFVGRMLDLPIPLFDVGVFYPPAFTILLSTSIFHFFTRNLFEFEDERWIDYWVKKLQRFSLQWKDENEVRPRWHALMGALRTEGLTDGLEQKWMNNANRFGGGCVRRNALDLSNRSGVNARLFESLLI</sequence>
<comment type="caution">
    <text evidence="1">The sequence shown here is derived from an EMBL/GenBank/DDBJ whole genome shotgun (WGS) entry which is preliminary data.</text>
</comment>
<evidence type="ECO:0000313" key="2">
    <source>
        <dbReference type="Proteomes" id="UP001281761"/>
    </source>
</evidence>
<keyword evidence="2" id="KW-1185">Reference proteome</keyword>
<protein>
    <submittedName>
        <fullName evidence="1">Uncharacterized protein</fullName>
    </submittedName>
</protein>
<reference evidence="1 2" key="1">
    <citation type="journal article" date="2022" name="bioRxiv">
        <title>Genomics of Preaxostyla Flagellates Illuminates Evolutionary Transitions and the Path Towards Mitochondrial Loss.</title>
        <authorList>
            <person name="Novak L.V.F."/>
            <person name="Treitli S.C."/>
            <person name="Pyrih J."/>
            <person name="Halakuc P."/>
            <person name="Pipaliya S.V."/>
            <person name="Vacek V."/>
            <person name="Brzon O."/>
            <person name="Soukal P."/>
            <person name="Eme L."/>
            <person name="Dacks J.B."/>
            <person name="Karnkowska A."/>
            <person name="Elias M."/>
            <person name="Hampl V."/>
        </authorList>
    </citation>
    <scope>NUCLEOTIDE SEQUENCE [LARGE SCALE GENOMIC DNA]</scope>
    <source>
        <strain evidence="1">NAU3</strain>
        <tissue evidence="1">Gut</tissue>
    </source>
</reference>